<dbReference type="RefSeq" id="WP_067020030.1">
    <property type="nucleotide sequence ID" value="NZ_KQ949080.1"/>
</dbReference>
<comment type="caution">
    <text evidence="2">The sequence shown here is derived from an EMBL/GenBank/DDBJ whole genome shotgun (WGS) entry which is preliminary data.</text>
</comment>
<dbReference type="EMBL" id="LMXB01000031">
    <property type="protein sequence ID" value="KUO20820.1"/>
    <property type="molecule type" value="Genomic_DNA"/>
</dbReference>
<feature type="compositionally biased region" description="Low complexity" evidence="1">
    <location>
        <begin position="321"/>
        <end position="331"/>
    </location>
</feature>
<dbReference type="Proteomes" id="UP000053260">
    <property type="component" value="Unassembled WGS sequence"/>
</dbReference>
<evidence type="ECO:0000313" key="2">
    <source>
        <dbReference type="EMBL" id="KUO20820.1"/>
    </source>
</evidence>
<feature type="compositionally biased region" description="Low complexity" evidence="1">
    <location>
        <begin position="298"/>
        <end position="310"/>
    </location>
</feature>
<evidence type="ECO:0000256" key="1">
    <source>
        <dbReference type="SAM" id="MobiDB-lite"/>
    </source>
</evidence>
<name>A0A101V1J6_9ACTN</name>
<evidence type="ECO:0000313" key="3">
    <source>
        <dbReference type="Proteomes" id="UP000053260"/>
    </source>
</evidence>
<accession>A0A101V1J6</accession>
<keyword evidence="3" id="KW-1185">Reference proteome</keyword>
<gene>
    <name evidence="2" type="ORF">AQJ91_13040</name>
</gene>
<dbReference type="OrthoDB" id="4204920at2"/>
<organism evidence="2 3">
    <name type="scientific">Streptomyces dysideae</name>
    <dbReference type="NCBI Taxonomy" id="909626"/>
    <lineage>
        <taxon>Bacteria</taxon>
        <taxon>Bacillati</taxon>
        <taxon>Actinomycetota</taxon>
        <taxon>Actinomycetes</taxon>
        <taxon>Kitasatosporales</taxon>
        <taxon>Streptomycetaceae</taxon>
        <taxon>Streptomyces</taxon>
    </lineage>
</organism>
<sequence length="338" mass="37610">MSGVWDVPAAERVAALRREAAHHPESGAQELSDLELLNRAYESVVRDRIDTHDAYMRLLTDLRHHDDQVRAGAVAGFRPQIDRIARHVVNEHLKPYWQLVHRVEHLPERLSAREIESLRSQAASVRHWLRQDGPAEDRLDPGDAREHLSTLRTVLAALKGRRDVSTDDALRLMDAALNDGPLLDLFEVGTPEPLPEPAPPAFAGPGWTVHAHMWTYQPAPDDGFVTAVRLGDEWRIDLWSPAGPLLARGTAPENDVAALAEALVARAPAWTADRSDYAWRRFTDTANALRHTDDASPRVRAATTRTTTPHRPTPHTPPPTTSSLPASAQTALDRGRRR</sequence>
<proteinExistence type="predicted"/>
<reference evidence="2 3" key="1">
    <citation type="submission" date="2015-10" db="EMBL/GenBank/DDBJ databases">
        <title>Draft genome sequence of Streptomyces sp. RV15, isolated from a marine sponge.</title>
        <authorList>
            <person name="Ruckert C."/>
            <person name="Abdelmohsen U.R."/>
            <person name="Winkler A."/>
            <person name="Hentschel U."/>
            <person name="Kalinowski J."/>
            <person name="Kampfer P."/>
            <person name="Glaeser S."/>
        </authorList>
    </citation>
    <scope>NUCLEOTIDE SEQUENCE [LARGE SCALE GENOMIC DNA]</scope>
    <source>
        <strain evidence="2 3">RV15</strain>
    </source>
</reference>
<protein>
    <submittedName>
        <fullName evidence="2">Uncharacterized protein</fullName>
    </submittedName>
</protein>
<dbReference type="STRING" id="909626.AQJ91_13040"/>
<dbReference type="AlphaFoldDB" id="A0A101V1J6"/>
<feature type="region of interest" description="Disordered" evidence="1">
    <location>
        <begin position="290"/>
        <end position="338"/>
    </location>
</feature>